<protein>
    <recommendedName>
        <fullName evidence="5">Cdc6 C-terminal domain-containing protein</fullName>
    </recommendedName>
</protein>
<feature type="domain" description="Cdc6 C-terminal" evidence="5">
    <location>
        <begin position="51"/>
        <end position="134"/>
    </location>
</feature>
<evidence type="ECO:0000256" key="4">
    <source>
        <dbReference type="ARBA" id="ARBA00022840"/>
    </source>
</evidence>
<dbReference type="InterPro" id="IPR036388">
    <property type="entry name" value="WH-like_DNA-bd_sf"/>
</dbReference>
<dbReference type="Pfam" id="PF09079">
    <property type="entry name" value="WHD_Cdc6"/>
    <property type="match status" value="1"/>
</dbReference>
<evidence type="ECO:0000313" key="6">
    <source>
        <dbReference type="EMBL" id="SNQ59027.1"/>
    </source>
</evidence>
<dbReference type="CDD" id="cd08768">
    <property type="entry name" value="Cdc6_C"/>
    <property type="match status" value="1"/>
</dbReference>
<sequence length="146" mass="16656">MLIIILLTEKRLIEIIASVNNSGAVMGLLDTGSDRMVNQLKTLPLHSKLILCACINLLDRDEKSTEVTVEDVFKKYKKLATGLNISWISQGKVSEHIKELEMLRFLKCTYPRKGQGRQIKSIQIFEPAEVSRYTEILKEDLSRHGR</sequence>
<evidence type="ECO:0000259" key="5">
    <source>
        <dbReference type="SMART" id="SM01074"/>
    </source>
</evidence>
<dbReference type="InterPro" id="IPR036390">
    <property type="entry name" value="WH_DNA-bd_sf"/>
</dbReference>
<evidence type="ECO:0000256" key="1">
    <source>
        <dbReference type="ARBA" id="ARBA00006184"/>
    </source>
</evidence>
<keyword evidence="7" id="KW-1185">Reference proteome</keyword>
<dbReference type="SMART" id="SM01074">
    <property type="entry name" value="Cdc6_C"/>
    <property type="match status" value="1"/>
</dbReference>
<keyword evidence="3" id="KW-0547">Nucleotide-binding</keyword>
<accession>A0A284VIL6</accession>
<dbReference type="AlphaFoldDB" id="A0A284VIL6"/>
<reference evidence="7" key="1">
    <citation type="submission" date="2017-06" db="EMBL/GenBank/DDBJ databases">
        <authorList>
            <person name="Cremers G."/>
        </authorList>
    </citation>
    <scope>NUCLEOTIDE SEQUENCE [LARGE SCALE GENOMIC DNA]</scope>
</reference>
<dbReference type="Gene3D" id="1.10.10.10">
    <property type="entry name" value="Winged helix-like DNA-binding domain superfamily/Winged helix DNA-binding domain"/>
    <property type="match status" value="1"/>
</dbReference>
<dbReference type="EMBL" id="FZMP01000007">
    <property type="protein sequence ID" value="SNQ59027.1"/>
    <property type="molecule type" value="Genomic_DNA"/>
</dbReference>
<dbReference type="InterPro" id="IPR015163">
    <property type="entry name" value="Cdc6_C"/>
</dbReference>
<evidence type="ECO:0000256" key="2">
    <source>
        <dbReference type="ARBA" id="ARBA00022705"/>
    </source>
</evidence>
<comment type="similarity">
    <text evidence="1">Belongs to the CDC6/cdc18 family.</text>
</comment>
<dbReference type="Proteomes" id="UP000218615">
    <property type="component" value="Unassembled WGS sequence"/>
</dbReference>
<keyword evidence="2" id="KW-0235">DNA replication</keyword>
<proteinExistence type="inferred from homology"/>
<dbReference type="GO" id="GO:0006260">
    <property type="term" value="P:DNA replication"/>
    <property type="evidence" value="ECO:0007669"/>
    <property type="project" value="UniProtKB-KW"/>
</dbReference>
<keyword evidence="4" id="KW-0067">ATP-binding</keyword>
<evidence type="ECO:0000256" key="3">
    <source>
        <dbReference type="ARBA" id="ARBA00022741"/>
    </source>
</evidence>
<evidence type="ECO:0000313" key="7">
    <source>
        <dbReference type="Proteomes" id="UP000218615"/>
    </source>
</evidence>
<dbReference type="GO" id="GO:0005524">
    <property type="term" value="F:ATP binding"/>
    <property type="evidence" value="ECO:0007669"/>
    <property type="project" value="UniProtKB-KW"/>
</dbReference>
<dbReference type="SUPFAM" id="SSF46785">
    <property type="entry name" value="Winged helix' DNA-binding domain"/>
    <property type="match status" value="1"/>
</dbReference>
<gene>
    <name evidence="6" type="ORF">MNV_1040007</name>
</gene>
<name>A0A284VIL6_9EURY</name>
<organism evidence="6 7">
    <name type="scientific">Candidatus Methanoperedens nitratireducens</name>
    <dbReference type="NCBI Taxonomy" id="1392998"/>
    <lineage>
        <taxon>Archaea</taxon>
        <taxon>Methanobacteriati</taxon>
        <taxon>Methanobacteriota</taxon>
        <taxon>Stenosarchaea group</taxon>
        <taxon>Methanomicrobia</taxon>
        <taxon>Methanosarcinales</taxon>
        <taxon>ANME-2 cluster</taxon>
        <taxon>Candidatus Methanoperedentaceae</taxon>
        <taxon>Candidatus Methanoperedens</taxon>
    </lineage>
</organism>